<keyword evidence="2" id="KW-1185">Reference proteome</keyword>
<sequence>MKPAAVVVGVGPVQGLGAALAYRFAQAGLTVFPVGRTEARVRRVAGDIEQLGGRAKALVADATVPEQVETLFTQIADLGYVPELVTCTVDLNLKAPLLETAPEDFEALWRANCFAAYLVAREALRRMLPRRRGTLILTGASASLRARPPFTAFAAAKFALRALAQGLAREYGPRGIHVAHVIIDGVLDGERARRRFPELVAVKGDSGLTRPESVAELYWQLHCQPADAWTHELDLRPATEHF</sequence>
<evidence type="ECO:0000313" key="1">
    <source>
        <dbReference type="EMBL" id="BCX80966.1"/>
    </source>
</evidence>
<evidence type="ECO:0008006" key="3">
    <source>
        <dbReference type="Google" id="ProtNLM"/>
    </source>
</evidence>
<dbReference type="InterPro" id="IPR036291">
    <property type="entry name" value="NAD(P)-bd_dom_sf"/>
</dbReference>
<dbReference type="EMBL" id="AP024714">
    <property type="protein sequence ID" value="BCX80966.1"/>
    <property type="molecule type" value="Genomic_DNA"/>
</dbReference>
<dbReference type="InterPro" id="IPR002347">
    <property type="entry name" value="SDR_fam"/>
</dbReference>
<proteinExistence type="predicted"/>
<evidence type="ECO:0000313" key="2">
    <source>
        <dbReference type="Proteomes" id="UP001321825"/>
    </source>
</evidence>
<dbReference type="PRINTS" id="PR00081">
    <property type="entry name" value="GDHRDH"/>
</dbReference>
<accession>A0AAU9BR51</accession>
<dbReference type="KEGG" id="mcau:MIT9_P0544"/>
<gene>
    <name evidence="1" type="ORF">MIT9_P0544</name>
</gene>
<dbReference type="AlphaFoldDB" id="A0AAU9BR51"/>
<dbReference type="Pfam" id="PF00106">
    <property type="entry name" value="adh_short"/>
    <property type="match status" value="1"/>
</dbReference>
<reference evidence="2" key="1">
    <citation type="journal article" date="2024" name="Int. J. Syst. Evol. Microbiol.">
        <title>Methylomarinovum tepidoasis sp. nov., a moderately thermophilic methanotroph of the family Methylothermaceae isolated from a deep-sea hydrothermal field.</title>
        <authorList>
            <person name="Hirayama H."/>
            <person name="Takaki Y."/>
            <person name="Abe M."/>
            <person name="Miyazaki M."/>
            <person name="Uematsu K."/>
            <person name="Matsui Y."/>
            <person name="Takai K."/>
        </authorList>
    </citation>
    <scope>NUCLEOTIDE SEQUENCE [LARGE SCALE GENOMIC DNA]</scope>
    <source>
        <strain evidence="2">IT-9</strain>
    </source>
</reference>
<protein>
    <recommendedName>
        <fullName evidence="3">Glucose 1-dehydrogenase</fullName>
    </recommendedName>
</protein>
<organism evidence="1 2">
    <name type="scientific">Methylomarinovum caldicuralii</name>
    <dbReference type="NCBI Taxonomy" id="438856"/>
    <lineage>
        <taxon>Bacteria</taxon>
        <taxon>Pseudomonadati</taxon>
        <taxon>Pseudomonadota</taxon>
        <taxon>Gammaproteobacteria</taxon>
        <taxon>Methylococcales</taxon>
        <taxon>Methylothermaceae</taxon>
        <taxon>Methylomarinovum</taxon>
    </lineage>
</organism>
<dbReference type="PANTHER" id="PTHR43431:SF7">
    <property type="entry name" value="OXIDOREDUCTASE, SHORT CHAIN DEHYDROGENASE_REDUCTASE FAMILY (AFU_ORTHOLOGUE AFUA_5G14000)"/>
    <property type="match status" value="1"/>
</dbReference>
<dbReference type="RefSeq" id="WP_317705909.1">
    <property type="nucleotide sequence ID" value="NZ_AP024714.1"/>
</dbReference>
<dbReference type="SUPFAM" id="SSF51735">
    <property type="entry name" value="NAD(P)-binding Rossmann-fold domains"/>
    <property type="match status" value="1"/>
</dbReference>
<dbReference type="Proteomes" id="UP001321825">
    <property type="component" value="Chromosome"/>
</dbReference>
<dbReference type="Gene3D" id="3.40.50.720">
    <property type="entry name" value="NAD(P)-binding Rossmann-like Domain"/>
    <property type="match status" value="1"/>
</dbReference>
<dbReference type="PANTHER" id="PTHR43431">
    <property type="entry name" value="OXIDOREDUCTASE, SHORT CHAIN DEHYDROGENASE/REDUCTASE FAMILY (AFU_ORTHOLOGUE AFUA_5G14000)"/>
    <property type="match status" value="1"/>
</dbReference>
<name>A0AAU9BR51_9GAMM</name>